<evidence type="ECO:0000256" key="1">
    <source>
        <dbReference type="SAM" id="MobiDB-lite"/>
    </source>
</evidence>
<dbReference type="PANTHER" id="PTHR33318:SF22">
    <property type="entry name" value="SUPPRESSOR PROTEIN SRP40-LIKE ISOFORM X1"/>
    <property type="match status" value="1"/>
</dbReference>
<keyword evidence="3" id="KW-1185">Reference proteome</keyword>
<dbReference type="AlphaFoldDB" id="A0AAV5JD38"/>
<accession>A0AAV5JD38</accession>
<dbReference type="GO" id="GO:0007142">
    <property type="term" value="P:male meiosis II"/>
    <property type="evidence" value="ECO:0007669"/>
    <property type="project" value="InterPro"/>
</dbReference>
<feature type="region of interest" description="Disordered" evidence="1">
    <location>
        <begin position="202"/>
        <end position="221"/>
    </location>
</feature>
<dbReference type="InterPro" id="IPR039300">
    <property type="entry name" value="JASON"/>
</dbReference>
<comment type="caution">
    <text evidence="2">The sequence shown here is derived from an EMBL/GenBank/DDBJ whole genome shotgun (WGS) entry which is preliminary data.</text>
</comment>
<proteinExistence type="predicted"/>
<name>A0AAV5JD38_9ROSI</name>
<feature type="compositionally biased region" description="Low complexity" evidence="1">
    <location>
        <begin position="310"/>
        <end position="321"/>
    </location>
</feature>
<sequence length="424" mass="46853">MSCLFACFSTSKHERWRRRQLLNATSPNHHRNGANQAIQSAKSLKQYDFQIPIIPLDVSEEKVGERETLNWNSKKKVSFNLNVKTLGELSAGGEFIGILSKKEGENENKKEETYKETKCSVSDLTVSSSVSKPQKNNRYQDCAESEGKYEDLVMEEGLNVDNGGSEARSDKTFIIEESSESLFSLSIESRKQVVEVELDDKEVTSPMQMGKSPSEEPKPVVGLNRDAQDRTQYVDSVLNPVENPAQWKAVKVKASTPLQQEGKENIILEEEFEIPFRSKGGRNETMLVDKKIAVDTSLSSWLVGSETTPVSNASSNSVGNSQPKKVNGDRRISGVLAVEELKQNSISVSPKGSKGWSPDETPIIGTIGSYWSHTGQAVDSNSRYPGKGTPKLSRNIEDEGVKWNATPFEGRFEGALDKIVAAEV</sequence>
<gene>
    <name evidence="2" type="ORF">SLEP1_g23675</name>
</gene>
<reference evidence="2 3" key="1">
    <citation type="journal article" date="2021" name="Commun. Biol.">
        <title>The genome of Shorea leprosula (Dipterocarpaceae) highlights the ecological relevance of drought in aseasonal tropical rainforests.</title>
        <authorList>
            <person name="Ng K.K.S."/>
            <person name="Kobayashi M.J."/>
            <person name="Fawcett J.A."/>
            <person name="Hatakeyama M."/>
            <person name="Paape T."/>
            <person name="Ng C.H."/>
            <person name="Ang C.C."/>
            <person name="Tnah L.H."/>
            <person name="Lee C.T."/>
            <person name="Nishiyama T."/>
            <person name="Sese J."/>
            <person name="O'Brien M.J."/>
            <person name="Copetti D."/>
            <person name="Mohd Noor M.I."/>
            <person name="Ong R.C."/>
            <person name="Putra M."/>
            <person name="Sireger I.Z."/>
            <person name="Indrioko S."/>
            <person name="Kosugi Y."/>
            <person name="Izuno A."/>
            <person name="Isagi Y."/>
            <person name="Lee S.L."/>
            <person name="Shimizu K.K."/>
        </authorList>
    </citation>
    <scope>NUCLEOTIDE SEQUENCE [LARGE SCALE GENOMIC DNA]</scope>
    <source>
        <strain evidence="2">214</strain>
    </source>
</reference>
<dbReference type="EMBL" id="BPVZ01000036">
    <property type="protein sequence ID" value="GKV12548.1"/>
    <property type="molecule type" value="Genomic_DNA"/>
</dbReference>
<feature type="region of interest" description="Disordered" evidence="1">
    <location>
        <begin position="306"/>
        <end position="328"/>
    </location>
</feature>
<organism evidence="2 3">
    <name type="scientific">Rubroshorea leprosula</name>
    <dbReference type="NCBI Taxonomy" id="152421"/>
    <lineage>
        <taxon>Eukaryota</taxon>
        <taxon>Viridiplantae</taxon>
        <taxon>Streptophyta</taxon>
        <taxon>Embryophyta</taxon>
        <taxon>Tracheophyta</taxon>
        <taxon>Spermatophyta</taxon>
        <taxon>Magnoliopsida</taxon>
        <taxon>eudicotyledons</taxon>
        <taxon>Gunneridae</taxon>
        <taxon>Pentapetalae</taxon>
        <taxon>rosids</taxon>
        <taxon>malvids</taxon>
        <taxon>Malvales</taxon>
        <taxon>Dipterocarpaceae</taxon>
        <taxon>Rubroshorea</taxon>
    </lineage>
</organism>
<evidence type="ECO:0000313" key="2">
    <source>
        <dbReference type="EMBL" id="GKV12548.1"/>
    </source>
</evidence>
<dbReference type="Proteomes" id="UP001054252">
    <property type="component" value="Unassembled WGS sequence"/>
</dbReference>
<dbReference type="PANTHER" id="PTHR33318">
    <property type="entry name" value="ASPARTYL/GLUTAMYL-TRNA(ASN/GLN) AMIDOTRANSFERASE SUBUNIT"/>
    <property type="match status" value="1"/>
</dbReference>
<protein>
    <submittedName>
        <fullName evidence="2">Uncharacterized protein</fullName>
    </submittedName>
</protein>
<evidence type="ECO:0000313" key="3">
    <source>
        <dbReference type="Proteomes" id="UP001054252"/>
    </source>
</evidence>